<keyword evidence="3" id="KW-1185">Reference proteome</keyword>
<comment type="caution">
    <text evidence="2">The sequence shown here is derived from an EMBL/GenBank/DDBJ whole genome shotgun (WGS) entry which is preliminary data.</text>
</comment>
<evidence type="ECO:0000313" key="2">
    <source>
        <dbReference type="EMBL" id="VEL20985.1"/>
    </source>
</evidence>
<dbReference type="AlphaFoldDB" id="A0A3S5AIA7"/>
<dbReference type="Proteomes" id="UP000784294">
    <property type="component" value="Unassembled WGS sequence"/>
</dbReference>
<reference evidence="2" key="1">
    <citation type="submission" date="2018-11" db="EMBL/GenBank/DDBJ databases">
        <authorList>
            <consortium name="Pathogen Informatics"/>
        </authorList>
    </citation>
    <scope>NUCLEOTIDE SEQUENCE</scope>
</reference>
<feature type="region of interest" description="Disordered" evidence="1">
    <location>
        <begin position="120"/>
        <end position="140"/>
    </location>
</feature>
<organism evidence="2 3">
    <name type="scientific">Protopolystoma xenopodis</name>
    <dbReference type="NCBI Taxonomy" id="117903"/>
    <lineage>
        <taxon>Eukaryota</taxon>
        <taxon>Metazoa</taxon>
        <taxon>Spiralia</taxon>
        <taxon>Lophotrochozoa</taxon>
        <taxon>Platyhelminthes</taxon>
        <taxon>Monogenea</taxon>
        <taxon>Polyopisthocotylea</taxon>
        <taxon>Polystomatidea</taxon>
        <taxon>Polystomatidae</taxon>
        <taxon>Protopolystoma</taxon>
    </lineage>
</organism>
<evidence type="ECO:0000313" key="3">
    <source>
        <dbReference type="Proteomes" id="UP000784294"/>
    </source>
</evidence>
<accession>A0A3S5AIA7</accession>
<proteinExistence type="predicted"/>
<evidence type="ECO:0000256" key="1">
    <source>
        <dbReference type="SAM" id="MobiDB-lite"/>
    </source>
</evidence>
<name>A0A3S5AIA7_9PLAT</name>
<sequence length="179" mass="19355">MALRPREEVCSYRTSWSVCESDAGQLGSWAVGRREKEIRFLAKVGLEHRRLVPGVETKRESCEIQLAVTSGESSVTVPGARLARQELPSASCPWEVRLNRPLCLPAWSRVVDPRVGGSGLRCRGSPSGTRGQAGHGSRGQLGFVPGGRRHGQAIVCLSNVHPTAVRLMSGFQQKLSASV</sequence>
<gene>
    <name evidence="2" type="ORF">PXEA_LOCUS14425</name>
</gene>
<protein>
    <submittedName>
        <fullName evidence="2">Uncharacterized protein</fullName>
    </submittedName>
</protein>
<dbReference type="EMBL" id="CAAALY010048954">
    <property type="protein sequence ID" value="VEL20985.1"/>
    <property type="molecule type" value="Genomic_DNA"/>
</dbReference>